<dbReference type="Pfam" id="PF01755">
    <property type="entry name" value="Glyco_transf_25"/>
    <property type="match status" value="1"/>
</dbReference>
<evidence type="ECO:0000313" key="3">
    <source>
        <dbReference type="EMBL" id="KAJ8901337.1"/>
    </source>
</evidence>
<keyword evidence="1" id="KW-0812">Transmembrane</keyword>
<keyword evidence="1" id="KW-1133">Transmembrane helix</keyword>
<feature type="transmembrane region" description="Helical" evidence="1">
    <location>
        <begin position="33"/>
        <end position="53"/>
    </location>
</feature>
<dbReference type="AlphaFoldDB" id="A0AAV8UJ15"/>
<keyword evidence="4" id="KW-1185">Reference proteome</keyword>
<evidence type="ECO:0000313" key="4">
    <source>
        <dbReference type="Proteomes" id="UP001157974"/>
    </source>
</evidence>
<feature type="domain" description="Glycosyl transferase family 25" evidence="2">
    <location>
        <begin position="181"/>
        <end position="308"/>
    </location>
</feature>
<reference evidence="3 4" key="1">
    <citation type="journal article" date="2023" name="Nat. Commun.">
        <title>Origin of minicircular mitochondrial genomes in red algae.</title>
        <authorList>
            <person name="Lee Y."/>
            <person name="Cho C.H."/>
            <person name="Lee Y.M."/>
            <person name="Park S.I."/>
            <person name="Yang J.H."/>
            <person name="West J.A."/>
            <person name="Bhattacharya D."/>
            <person name="Yoon H.S."/>
        </authorList>
    </citation>
    <scope>NUCLEOTIDE SEQUENCE [LARGE SCALE GENOMIC DNA]</scope>
    <source>
        <strain evidence="3 4">CCMP1338</strain>
        <tissue evidence="3">Whole cell</tissue>
    </source>
</reference>
<protein>
    <recommendedName>
        <fullName evidence="2">Glycosyl transferase family 25 domain-containing protein</fullName>
    </recommendedName>
</protein>
<accession>A0AAV8UJ15</accession>
<dbReference type="Proteomes" id="UP001157974">
    <property type="component" value="Unassembled WGS sequence"/>
</dbReference>
<evidence type="ECO:0000259" key="2">
    <source>
        <dbReference type="Pfam" id="PF01755"/>
    </source>
</evidence>
<proteinExistence type="predicted"/>
<dbReference type="InterPro" id="IPR002654">
    <property type="entry name" value="Glyco_trans_25"/>
</dbReference>
<evidence type="ECO:0000256" key="1">
    <source>
        <dbReference type="SAM" id="Phobius"/>
    </source>
</evidence>
<name>A0AAV8UJ15_9RHOD</name>
<organism evidence="3 4">
    <name type="scientific">Rhodosorus marinus</name>
    <dbReference type="NCBI Taxonomy" id="101924"/>
    <lineage>
        <taxon>Eukaryota</taxon>
        <taxon>Rhodophyta</taxon>
        <taxon>Stylonematophyceae</taxon>
        <taxon>Stylonematales</taxon>
        <taxon>Stylonemataceae</taxon>
        <taxon>Rhodosorus</taxon>
    </lineage>
</organism>
<comment type="caution">
    <text evidence="3">The sequence shown here is derived from an EMBL/GenBank/DDBJ whole genome shotgun (WGS) entry which is preliminary data.</text>
</comment>
<gene>
    <name evidence="3" type="ORF">NDN08_007185</name>
</gene>
<keyword evidence="1" id="KW-0472">Membrane</keyword>
<dbReference type="EMBL" id="JAMWBK010000011">
    <property type="protein sequence ID" value="KAJ8901337.1"/>
    <property type="molecule type" value="Genomic_DNA"/>
</dbReference>
<sequence length="356" mass="40431">MIQVQSPFKPASVLISFNGAVQKRKYFKSRVNADLVMCGSLAAIFFLMVGELLRLRGDTMRLSRELKEMGMVESIVGQSLSELQTRSRNIKTELSGYDRELKFRKFGQGKKRNKKRAEDPSYNSVFDKVYFVTFDECTQQEQRALDLSSDVGLDVDPFRAFRAEDVKLGEPNLGMGIDLQADSISKQEVAAHLTHRQIWHEIVEDNYRNALIISADLIVKESILKILSELMGDVEDEASRREEDWHMVTFRRRKLDRSADEEVFAGGPDGRFITKASPSLGCSFYALSNKGAELLLRLVDSYRQPLDMQLAMLQQSGKLNVLSACDNDRSVPDCPENALFQRMQSQFGEDCRGQRS</sequence>